<sequence length="211" mass="24748">MPSAYFHPQFQAFSEGVNLELAEMHHLHDFCTDVAFLKRLVASQYNRQPKEVTDVTSRIDVLVDHDGGFHPRVVQLLLQLFRFHLLRWINGDGLPLGLVKKQVTSRKQYEESKGNAVYRAKQLLFMMTGHKFVPADPSIRLQWKLHFDLDFEPDYPLTVHVCHTHVDVHMIQGIRNLLLQSFNYDDATFDSAFDYWMSKEVFVRVDHFNFV</sequence>
<dbReference type="EMBL" id="JACAZE010000006">
    <property type="protein sequence ID" value="KAF7314152.1"/>
    <property type="molecule type" value="Genomic_DNA"/>
</dbReference>
<comment type="caution">
    <text evidence="1">The sequence shown here is derived from an EMBL/GenBank/DDBJ whole genome shotgun (WGS) entry which is preliminary data.</text>
</comment>
<proteinExistence type="predicted"/>
<accession>A0A8H6TCB3</accession>
<dbReference type="AlphaFoldDB" id="A0A8H6TCB3"/>
<reference evidence="1" key="1">
    <citation type="submission" date="2020-05" db="EMBL/GenBank/DDBJ databases">
        <title>Mycena genomes resolve the evolution of fungal bioluminescence.</title>
        <authorList>
            <person name="Tsai I.J."/>
        </authorList>
    </citation>
    <scope>NUCLEOTIDE SEQUENCE</scope>
    <source>
        <strain evidence="1">110903Hualien_Pintung</strain>
    </source>
</reference>
<evidence type="ECO:0000313" key="1">
    <source>
        <dbReference type="EMBL" id="KAF7314152.1"/>
    </source>
</evidence>
<gene>
    <name evidence="1" type="ORF">HMN09_00574400</name>
</gene>
<organism evidence="1 2">
    <name type="scientific">Mycena chlorophos</name>
    <name type="common">Agaric fungus</name>
    <name type="synonym">Agaricus chlorophos</name>
    <dbReference type="NCBI Taxonomy" id="658473"/>
    <lineage>
        <taxon>Eukaryota</taxon>
        <taxon>Fungi</taxon>
        <taxon>Dikarya</taxon>
        <taxon>Basidiomycota</taxon>
        <taxon>Agaricomycotina</taxon>
        <taxon>Agaricomycetes</taxon>
        <taxon>Agaricomycetidae</taxon>
        <taxon>Agaricales</taxon>
        <taxon>Marasmiineae</taxon>
        <taxon>Mycenaceae</taxon>
        <taxon>Mycena</taxon>
    </lineage>
</organism>
<dbReference type="Proteomes" id="UP000613580">
    <property type="component" value="Unassembled WGS sequence"/>
</dbReference>
<keyword evidence="2" id="KW-1185">Reference proteome</keyword>
<evidence type="ECO:0000313" key="2">
    <source>
        <dbReference type="Proteomes" id="UP000613580"/>
    </source>
</evidence>
<protein>
    <submittedName>
        <fullName evidence="1">Uncharacterized protein</fullName>
    </submittedName>
</protein>
<name>A0A8H6TCB3_MYCCL</name>